<organism evidence="2">
    <name type="scientific">marine sediment metagenome</name>
    <dbReference type="NCBI Taxonomy" id="412755"/>
    <lineage>
        <taxon>unclassified sequences</taxon>
        <taxon>metagenomes</taxon>
        <taxon>ecological metagenomes</taxon>
    </lineage>
</organism>
<dbReference type="NCBIfam" id="TIGR02937">
    <property type="entry name" value="sigma70-ECF"/>
    <property type="match status" value="1"/>
</dbReference>
<evidence type="ECO:0000259" key="1">
    <source>
        <dbReference type="PROSITE" id="PS00716"/>
    </source>
</evidence>
<dbReference type="PRINTS" id="PR00046">
    <property type="entry name" value="SIGMA70FCT"/>
</dbReference>
<reference evidence="2" key="1">
    <citation type="journal article" date="2015" name="Nature">
        <title>Complex archaea that bridge the gap between prokaryotes and eukaryotes.</title>
        <authorList>
            <person name="Spang A."/>
            <person name="Saw J.H."/>
            <person name="Jorgensen S.L."/>
            <person name="Zaremba-Niedzwiedzka K."/>
            <person name="Martijn J."/>
            <person name="Lind A.E."/>
            <person name="van Eijk R."/>
            <person name="Schleper C."/>
            <person name="Guy L."/>
            <person name="Ettema T.J."/>
        </authorList>
    </citation>
    <scope>NUCLEOTIDE SEQUENCE</scope>
</reference>
<dbReference type="SUPFAM" id="SSF88659">
    <property type="entry name" value="Sigma3 and sigma4 domains of RNA polymerase sigma factors"/>
    <property type="match status" value="1"/>
</dbReference>
<dbReference type="InterPro" id="IPR000943">
    <property type="entry name" value="RNA_pol_sigma70"/>
</dbReference>
<dbReference type="InterPro" id="IPR036388">
    <property type="entry name" value="WH-like_DNA-bd_sf"/>
</dbReference>
<dbReference type="EMBL" id="LAZR01008635">
    <property type="protein sequence ID" value="KKM77479.1"/>
    <property type="molecule type" value="Genomic_DNA"/>
</dbReference>
<dbReference type="Gene3D" id="1.10.10.10">
    <property type="entry name" value="Winged helix-like DNA-binding domain superfamily/Winged helix DNA-binding domain"/>
    <property type="match status" value="1"/>
</dbReference>
<accession>A0A0F9K5V6</accession>
<dbReference type="InterPro" id="IPR014284">
    <property type="entry name" value="RNA_pol_sigma-70_dom"/>
</dbReference>
<dbReference type="PROSITE" id="PS00716">
    <property type="entry name" value="SIGMA70_2"/>
    <property type="match status" value="1"/>
</dbReference>
<dbReference type="GO" id="GO:0006352">
    <property type="term" value="P:DNA-templated transcription initiation"/>
    <property type="evidence" value="ECO:0007669"/>
    <property type="project" value="InterPro"/>
</dbReference>
<proteinExistence type="predicted"/>
<gene>
    <name evidence="2" type="ORF">LCGC14_1369520</name>
</gene>
<sequence>MRKKLKEILLQVKIKNNLLWARMRELGIYTQSELARQAGISPLQVGLVANFKVQLNKRRGPRREKWPNYVRKLSTFLRCLPEDILPPWSFDIKQREFEREHSVESILPALVWLEEERLALPRPDEIYQDREIENTVGEALQTLPERTRKVFEMRHGLNGEYEHTLEEVGEKFGIGKERVRQIEHRALRTLRHPKWSKRLRGY</sequence>
<dbReference type="PANTHER" id="PTHR30603">
    <property type="entry name" value="RNA POLYMERASE SIGMA FACTOR RPO"/>
    <property type="match status" value="1"/>
</dbReference>
<dbReference type="CDD" id="cd06171">
    <property type="entry name" value="Sigma70_r4"/>
    <property type="match status" value="1"/>
</dbReference>
<protein>
    <recommendedName>
        <fullName evidence="1">RNA polymerase sigma-70 domain-containing protein</fullName>
    </recommendedName>
</protein>
<comment type="caution">
    <text evidence="2">The sequence shown here is derived from an EMBL/GenBank/DDBJ whole genome shotgun (WGS) entry which is preliminary data.</text>
</comment>
<dbReference type="AlphaFoldDB" id="A0A0F9K5V6"/>
<dbReference type="Pfam" id="PF04545">
    <property type="entry name" value="Sigma70_r4"/>
    <property type="match status" value="1"/>
</dbReference>
<name>A0A0F9K5V6_9ZZZZ</name>
<feature type="domain" description="RNA polymerase sigma-70" evidence="1">
    <location>
        <begin position="164"/>
        <end position="190"/>
    </location>
</feature>
<dbReference type="InterPro" id="IPR013324">
    <property type="entry name" value="RNA_pol_sigma_r3/r4-like"/>
</dbReference>
<dbReference type="GO" id="GO:0003700">
    <property type="term" value="F:DNA-binding transcription factor activity"/>
    <property type="evidence" value="ECO:0007669"/>
    <property type="project" value="InterPro"/>
</dbReference>
<evidence type="ECO:0000313" key="2">
    <source>
        <dbReference type="EMBL" id="KKM77479.1"/>
    </source>
</evidence>
<dbReference type="InterPro" id="IPR007630">
    <property type="entry name" value="RNA_pol_sigma70_r4"/>
</dbReference>
<dbReference type="InterPro" id="IPR050239">
    <property type="entry name" value="Sigma-70_RNA_pol_init_factors"/>
</dbReference>
<dbReference type="PANTHER" id="PTHR30603:SF47">
    <property type="entry name" value="RNA POLYMERASE SIGMA FACTOR SIGD, CHLOROPLASTIC"/>
    <property type="match status" value="1"/>
</dbReference>